<dbReference type="Pfam" id="PF05405">
    <property type="entry name" value="Mt_ATP-synt_B"/>
    <property type="match status" value="1"/>
</dbReference>
<dbReference type="AlphaFoldDB" id="A0A1E5R982"/>
<proteinExistence type="inferred from homology"/>
<keyword evidence="7 9" id="KW-0496">Mitochondrion</keyword>
<evidence type="ECO:0000256" key="1">
    <source>
        <dbReference type="ARBA" id="ARBA00003411"/>
    </source>
</evidence>
<evidence type="ECO:0000256" key="8">
    <source>
        <dbReference type="ARBA" id="ARBA00023136"/>
    </source>
</evidence>
<accession>A0A1E5R982</accession>
<dbReference type="InParanoid" id="A0A1E5R982"/>
<comment type="subunit">
    <text evidence="9">F-type ATPases have 2 components, CF(1) - the catalytic core - and CF(0) - the membrane proton channel. In yeast, the dimeric form of ATP synthase consists of 17 polypeptides: alpha, beta, gamma, delta, epsilon, 4 (B), 5 (OSCP), 6 (A), 8, 9 (C), d, E (Tim11), f, g, h, i/j and k.</text>
</comment>
<dbReference type="FunFam" id="1.20.5.2210:FF:000002">
    <property type="entry name" value="ATP synthase subunit 4 mitochondrial"/>
    <property type="match status" value="1"/>
</dbReference>
<dbReference type="GO" id="GO:0005743">
    <property type="term" value="C:mitochondrial inner membrane"/>
    <property type="evidence" value="ECO:0007669"/>
    <property type="project" value="UniProtKB-SubCell"/>
</dbReference>
<comment type="function">
    <text evidence="9">Subunit b, of the mitochondrial membrane ATP synthase complex (F(1)F(0) ATP synthase or Complex V) that produces ATP from ADP in the presence of a proton gradient across the membrane which is generated by electron transport complexes of the respiratory chain. ATP synthase complex consist of a soluble F(1) head domain - the catalytic core - and a membrane F(1) domain - the membrane proton channel. These two domains are linked by a central stalk rotating inside the F(1) region and a stationary peripheral stalk. During catalysis, ATP synthesis in the catalytic domain of F(1) is coupled via a rotary mechanism of the central stalk subunits to proton translocation. In vivo, can only synthesize ATP although its ATP hydrolase activity can be activated artificially in vitro. Part of the complex F(0) domain. Part of the complex F(0) domain and the peripheric stalk, which acts as a stator to hold the catalytic alpha(3)beta(3) subcomplex and subunit a/ATP6 static relative to the rotary elements.</text>
</comment>
<evidence type="ECO:0000313" key="11">
    <source>
        <dbReference type="Proteomes" id="UP000095728"/>
    </source>
</evidence>
<dbReference type="InterPro" id="IPR008688">
    <property type="entry name" value="ATP_synth_Bsub_B/MI25"/>
</dbReference>
<evidence type="ECO:0000313" key="10">
    <source>
        <dbReference type="EMBL" id="OEJ83093.1"/>
    </source>
</evidence>
<evidence type="ECO:0000256" key="3">
    <source>
        <dbReference type="ARBA" id="ARBA00022547"/>
    </source>
</evidence>
<evidence type="ECO:0000256" key="4">
    <source>
        <dbReference type="ARBA" id="ARBA00022781"/>
    </source>
</evidence>
<comment type="function">
    <text evidence="1">Mitochondrial membrane ATP synthase (F(1)F(0) ATP synthase or Complex V) produces ATP from ADP in the presence of a proton gradient across the membrane which is generated by electron transport complexes of the respiratory chain. F-type ATPases consist of two structural domains, F(1) - containing the extramembraneous catalytic core, and F(0) - containing the membrane proton channel, linked together by a central stalk and a peripheral stalk. During catalysis, ATP synthesis in the catalytic domain of F(1) is coupled via a rotary mechanism of the central stalk subunits to proton translocation. Part of the complex F(0) domain and the peripheric stalk, which acts as a stator to hold the catalytic alpha(3)beta(3) subcomplex and subunit a/ATP6 static relative to the rotary elements.</text>
</comment>
<evidence type="ECO:0000256" key="2">
    <source>
        <dbReference type="ARBA" id="ARBA00022448"/>
    </source>
</evidence>
<protein>
    <recommendedName>
        <fullName evidence="9">ATP synthase subunit 4</fullName>
    </recommendedName>
</protein>
<dbReference type="Gene3D" id="1.20.5.2210">
    <property type="match status" value="1"/>
</dbReference>
<evidence type="ECO:0000256" key="6">
    <source>
        <dbReference type="ARBA" id="ARBA00023065"/>
    </source>
</evidence>
<comment type="subcellular location">
    <subcellularLocation>
        <location evidence="9">Mitochondrion</location>
    </subcellularLocation>
    <subcellularLocation>
        <location evidence="9">Mitochondrion inner membrane</location>
    </subcellularLocation>
</comment>
<evidence type="ECO:0000256" key="9">
    <source>
        <dbReference type="RuleBase" id="RU368017"/>
    </source>
</evidence>
<dbReference type="Proteomes" id="UP000095728">
    <property type="component" value="Unassembled WGS sequence"/>
</dbReference>
<dbReference type="OrthoDB" id="67388at2759"/>
<sequence length="237" mass="26201">MSLRVLTSKVATRSAMQMAARQMPIASTARFYSSAPAEDPKTKASSLINALPGNSVLSKTGLLATGTAAAIYTISNELYIMNDETILLTAFLGFCLTAAKLLAPGYGEFASNRVKQVTDILNASRNKHVDAVKQRIESVSELKDVTETTKVLFEISKETVELEAKAFELKQKVDIAAEAKSVLDSWVRYENNIKQEQQRQITEQVIAKVQAELKNPKFQERVLNQSVTEIEQLFAKL</sequence>
<dbReference type="STRING" id="56408.A0A1E5R982"/>
<keyword evidence="11" id="KW-1185">Reference proteome</keyword>
<dbReference type="SUPFAM" id="SSF161060">
    <property type="entry name" value="ATP synthase B chain-like"/>
    <property type="match status" value="1"/>
</dbReference>
<organism evidence="10 11">
    <name type="scientific">Hanseniaspora osmophila</name>
    <dbReference type="NCBI Taxonomy" id="56408"/>
    <lineage>
        <taxon>Eukaryota</taxon>
        <taxon>Fungi</taxon>
        <taxon>Dikarya</taxon>
        <taxon>Ascomycota</taxon>
        <taxon>Saccharomycotina</taxon>
        <taxon>Saccharomycetes</taxon>
        <taxon>Saccharomycodales</taxon>
        <taxon>Saccharomycodaceae</taxon>
        <taxon>Hanseniaspora</taxon>
    </lineage>
</organism>
<gene>
    <name evidence="10" type="ORF">AWRI3579_g3299</name>
</gene>
<comment type="caution">
    <text evidence="10">The sequence shown here is derived from an EMBL/GenBank/DDBJ whole genome shotgun (WGS) entry which is preliminary data.</text>
</comment>
<keyword evidence="5 9" id="KW-0999">Mitochondrion inner membrane</keyword>
<dbReference type="InterPro" id="IPR013837">
    <property type="entry name" value="ATP_synth_F0_suB"/>
</dbReference>
<evidence type="ECO:0000256" key="7">
    <source>
        <dbReference type="ARBA" id="ARBA00023128"/>
    </source>
</evidence>
<reference evidence="11" key="1">
    <citation type="journal article" date="2016" name="Genome Announc.">
        <title>Genome sequences of three species of Hanseniaspora isolated from spontaneous wine fermentations.</title>
        <authorList>
            <person name="Sternes P.R."/>
            <person name="Lee D."/>
            <person name="Kutyna D.R."/>
            <person name="Borneman A.R."/>
        </authorList>
    </citation>
    <scope>NUCLEOTIDE SEQUENCE [LARGE SCALE GENOMIC DNA]</scope>
    <source>
        <strain evidence="11">AWRI3579</strain>
    </source>
</reference>
<keyword evidence="4 9" id="KW-0375">Hydrogen ion transport</keyword>
<keyword evidence="8 9" id="KW-0472">Membrane</keyword>
<keyword evidence="6 9" id="KW-0406">Ion transport</keyword>
<comment type="similarity">
    <text evidence="9">Belongs to the eukaryotic ATPase B chain family.</text>
</comment>
<dbReference type="PANTHER" id="PTHR12733:SF3">
    <property type="entry name" value="ATP SYNTHASE F(0) COMPLEX SUBUNIT B1, MITOCHONDRIAL"/>
    <property type="match status" value="1"/>
</dbReference>
<evidence type="ECO:0000256" key="5">
    <source>
        <dbReference type="ARBA" id="ARBA00022792"/>
    </source>
</evidence>
<keyword evidence="2 9" id="KW-0813">Transport</keyword>
<dbReference type="GO" id="GO:0046933">
    <property type="term" value="F:proton-transporting ATP synthase activity, rotational mechanism"/>
    <property type="evidence" value="ECO:0007669"/>
    <property type="project" value="TreeGrafter"/>
</dbReference>
<dbReference type="PANTHER" id="PTHR12733">
    <property type="entry name" value="MITOCHONDRIAL ATP SYNTHASE B CHAIN"/>
    <property type="match status" value="1"/>
</dbReference>
<keyword evidence="3 9" id="KW-0138">CF(0)</keyword>
<dbReference type="GO" id="GO:0045259">
    <property type="term" value="C:proton-transporting ATP synthase complex"/>
    <property type="evidence" value="ECO:0007669"/>
    <property type="project" value="UniProtKB-KW"/>
</dbReference>
<dbReference type="FunCoup" id="A0A1E5R982">
    <property type="interactions" value="475"/>
</dbReference>
<dbReference type="EMBL" id="LPNM01000009">
    <property type="protein sequence ID" value="OEJ83093.1"/>
    <property type="molecule type" value="Genomic_DNA"/>
</dbReference>
<name>A0A1E5R982_9ASCO</name>